<name>A0ABS0GVB7_9ACTN</name>
<comment type="caution">
    <text evidence="1">The sequence shown here is derived from an EMBL/GenBank/DDBJ whole genome shotgun (WGS) entry which is preliminary data.</text>
</comment>
<dbReference type="Proteomes" id="UP000638560">
    <property type="component" value="Unassembled WGS sequence"/>
</dbReference>
<protein>
    <submittedName>
        <fullName evidence="1">Uncharacterized protein</fullName>
    </submittedName>
</protein>
<dbReference type="EMBL" id="JADPUN010000143">
    <property type="protein sequence ID" value="MBF9130021.1"/>
    <property type="molecule type" value="Genomic_DNA"/>
</dbReference>
<reference evidence="1 2" key="1">
    <citation type="submission" date="2020-11" db="EMBL/GenBank/DDBJ databases">
        <title>A novel isolate from a Black sea contaminated sediment with potential to produce alkanes: Plantactinospora alkalitolerans sp. nov.</title>
        <authorList>
            <person name="Carro L."/>
            <person name="Veyisoglu A."/>
            <person name="Guven K."/>
            <person name="Schumann P."/>
            <person name="Klenk H.-P."/>
            <person name="Sahin N."/>
        </authorList>
    </citation>
    <scope>NUCLEOTIDE SEQUENCE [LARGE SCALE GENOMIC DNA]</scope>
    <source>
        <strain evidence="1 2">S1510</strain>
    </source>
</reference>
<gene>
    <name evidence="1" type="ORF">I0C86_13785</name>
</gene>
<sequence length="668" mass="73421">MQVHVVVCWLGVQMAKRRNLWLAKQARPAVPPREKARGLVDITVDGVVRSIYVIVWDTPQGPVLYFVPLDRVPTVDWDHLVWQLCDRLLDREQWKRALLLYPVPIDLTAGDGDTDGGPRVRVHPVRFRTDSSGRLHLKRGDDHLVEQVARTLRAVLPVWLSGTEAVATAGAALSNPGRTLTVDDTTAWPGQEALLRLALQARFPELYPLGWAVLAVDGAAQLNEVVAGHARVPDRGEGWYLVARPQLPQPPEQLRQLLAEAVTPIELGERAVAEVAALRAAAAIIAGDDPRSTLYRGAAEKLASLTLQVQMAQFPQHRPRPSIVHPDPAKLITVTARWAGPVVQTWLRTLTPVVDLPAALRLQRGAELLRYTRRGERAPWPDFPSARPGEVREAYLDPAGRLVLVLSDPAGPDPTPWVCAEWPCDATVADGWTDDTVLAADRPVPGAAAGPLLALTPGVGNVRVDPFPVSPQYSGPLRLDLGIASNDGKALFWSVLKLALEQTTADVADRYSAADTHKPTAAEVADRHFVFETIVEDPGMTLWPAVMGARDSLRLRWDAVRAAAAADFARAQRLLAPDAPKIYRYYAIVPHKHSPIDKTRQVVRLSASPTGFAEEEQLNVTGGWVHGFIMDDIGRCKGSDSYRRLRLDEVDSHIAVVQSRWTRQKTVT</sequence>
<dbReference type="RefSeq" id="WP_196201641.1">
    <property type="nucleotide sequence ID" value="NZ_JADPUN010000143.1"/>
</dbReference>
<evidence type="ECO:0000313" key="2">
    <source>
        <dbReference type="Proteomes" id="UP000638560"/>
    </source>
</evidence>
<evidence type="ECO:0000313" key="1">
    <source>
        <dbReference type="EMBL" id="MBF9130021.1"/>
    </source>
</evidence>
<keyword evidence="2" id="KW-1185">Reference proteome</keyword>
<proteinExistence type="predicted"/>
<organism evidence="1 2">
    <name type="scientific">Plantactinospora alkalitolerans</name>
    <dbReference type="NCBI Taxonomy" id="2789879"/>
    <lineage>
        <taxon>Bacteria</taxon>
        <taxon>Bacillati</taxon>
        <taxon>Actinomycetota</taxon>
        <taxon>Actinomycetes</taxon>
        <taxon>Micromonosporales</taxon>
        <taxon>Micromonosporaceae</taxon>
        <taxon>Plantactinospora</taxon>
    </lineage>
</organism>
<accession>A0ABS0GVB7</accession>